<name>A0ABP4MGK8_9ACTN</name>
<keyword evidence="4" id="KW-1185">Reference proteome</keyword>
<comment type="caution">
    <text evidence="3">The sequence shown here is derived from an EMBL/GenBank/DDBJ whole genome shotgun (WGS) entry which is preliminary data.</text>
</comment>
<protein>
    <recommendedName>
        <fullName evidence="5">DUF3592 domain-containing protein</fullName>
    </recommendedName>
</protein>
<evidence type="ECO:0000313" key="3">
    <source>
        <dbReference type="EMBL" id="GAA1541495.1"/>
    </source>
</evidence>
<accession>A0ABP4MGK8</accession>
<proteinExistence type="predicted"/>
<feature type="transmembrane region" description="Helical" evidence="2">
    <location>
        <begin position="107"/>
        <end position="129"/>
    </location>
</feature>
<organism evidence="3 4">
    <name type="scientific">Dactylosporangium maewongense</name>
    <dbReference type="NCBI Taxonomy" id="634393"/>
    <lineage>
        <taxon>Bacteria</taxon>
        <taxon>Bacillati</taxon>
        <taxon>Actinomycetota</taxon>
        <taxon>Actinomycetes</taxon>
        <taxon>Micromonosporales</taxon>
        <taxon>Micromonosporaceae</taxon>
        <taxon>Dactylosporangium</taxon>
    </lineage>
</organism>
<dbReference type="Proteomes" id="UP001501470">
    <property type="component" value="Unassembled WGS sequence"/>
</dbReference>
<sequence length="171" mass="18397">MGIWGAFLAVVLGMALWQTWEDAHGGEAVATAQRVEQQPLTVGSVTVDQPPRYAAVFVLPDGTRCEATTKVFPDLDNIAAGDTVTVHYSRWQPCDNVRRPDQWHPTLAGVLTVGIAVLVFSGTVFAALISRARARGNDPDATSENDGPGFETGPEDHGQAGFLRKLPGWRS</sequence>
<evidence type="ECO:0000313" key="4">
    <source>
        <dbReference type="Proteomes" id="UP001501470"/>
    </source>
</evidence>
<evidence type="ECO:0000256" key="2">
    <source>
        <dbReference type="SAM" id="Phobius"/>
    </source>
</evidence>
<dbReference type="EMBL" id="BAAAQD010000016">
    <property type="protein sequence ID" value="GAA1541495.1"/>
    <property type="molecule type" value="Genomic_DNA"/>
</dbReference>
<gene>
    <name evidence="3" type="ORF">GCM10009827_071210</name>
</gene>
<feature type="region of interest" description="Disordered" evidence="1">
    <location>
        <begin position="135"/>
        <end position="171"/>
    </location>
</feature>
<keyword evidence="2" id="KW-1133">Transmembrane helix</keyword>
<reference evidence="4" key="1">
    <citation type="journal article" date="2019" name="Int. J. Syst. Evol. Microbiol.">
        <title>The Global Catalogue of Microorganisms (GCM) 10K type strain sequencing project: providing services to taxonomists for standard genome sequencing and annotation.</title>
        <authorList>
            <consortium name="The Broad Institute Genomics Platform"/>
            <consortium name="The Broad Institute Genome Sequencing Center for Infectious Disease"/>
            <person name="Wu L."/>
            <person name="Ma J."/>
        </authorList>
    </citation>
    <scope>NUCLEOTIDE SEQUENCE [LARGE SCALE GENOMIC DNA]</scope>
    <source>
        <strain evidence="4">JCM 15933</strain>
    </source>
</reference>
<keyword evidence="2" id="KW-0812">Transmembrane</keyword>
<keyword evidence="2" id="KW-0472">Membrane</keyword>
<evidence type="ECO:0008006" key="5">
    <source>
        <dbReference type="Google" id="ProtNLM"/>
    </source>
</evidence>
<evidence type="ECO:0000256" key="1">
    <source>
        <dbReference type="SAM" id="MobiDB-lite"/>
    </source>
</evidence>